<keyword evidence="3" id="KW-1185">Reference proteome</keyword>
<dbReference type="PANTHER" id="PTHR38690">
    <property type="entry name" value="PROTEASE-RELATED"/>
    <property type="match status" value="1"/>
</dbReference>
<dbReference type="Pfam" id="PF13116">
    <property type="entry name" value="YhdP"/>
    <property type="match status" value="1"/>
</dbReference>
<proteinExistence type="predicted"/>
<gene>
    <name evidence="2" type="ORF">NG99_07440</name>
</gene>
<dbReference type="RefSeq" id="WP_034890359.1">
    <property type="nucleotide sequence ID" value="NZ_JRUQ01000027.1"/>
</dbReference>
<evidence type="ECO:0000313" key="2">
    <source>
        <dbReference type="EMBL" id="KGT94455.1"/>
    </source>
</evidence>
<accession>A0A0A3Z6I0</accession>
<evidence type="ECO:0000259" key="1">
    <source>
        <dbReference type="Pfam" id="PF13116"/>
    </source>
</evidence>
<sequence>MRRLPGILLLTGATIVVVIALLVSGLRLAMPHLNSWRQPLLDKVSALAGMPVQASAINGSWENFGPVLEIKGLHVSLKEGDDLKADRITLALDIWQSMLHLRWQFRNLTFYQLNLATSQPLTSGDGEKLQLEPGKFSDLFLRQFDHFDLRDSQISFVTLSGQRARLDIPQLTWLNEKNRHRAEGLVNLSSFTGQHGEVQVRLDLSDSNGYLDTGRVWMQADDVDVKPWLGQWMRDNTSLSSARFSLAAWMSLKEGEIYDGDIQLKKGGASWQGDSQQHHLTVDDVTAHIARFNSGWSIELPQTNLVTDGQAWPKGQLSILWQPENGILPGPNHNEEVRVRATQLDLERLDPLLPLFAKLTPTLLENWRELQPKGRLTALAVDIPVEQPEQSRFLAKWQDLSWQHWELLPGMAHFNGTLSGGVANGRVDFNVSDASLPYGTMFRAPLEIQQASGALNWQYANDHFTLAGRQLDVKARSLWAKGDFTYSQPKDSPPRLDILAGINVTDAGDAWRYFPEPLMGKSLVDYLSGAIKGGQVQNASLIFAGNPHLFPFKHNEGMFEVWVPLKQSTYQFQPGWPDLQNLDINLDFVNDGLFMKAERTRLGQVEGKNISAVIPDYLKEKLIIDGDISGAGKDVGDYFNQTPLKHSLGAALDELQVGGDVSGHLHLDIPLDGELVRATGDVNMNNNTLFIKPLESTIRQLSGRFTYDNGDLKSGPMTGNWFGQPLDVSFNTLEGEKNYQIAVDLKGDWQPGKMDVIPAPLRQKLEGTASWKSNVAINLPHNGSADYQVSLDGDLKNVSSHLPSPLDKQRSTAMPIKVAAKGNLSSFTLSGVVGNSHRFNSQWLLGKQLRVDRGIWENDAKSTPALPAANGMVLNLPPLDGEAWLSLMNSQGAGKNTGVSSAVQNPKSPAYIPGNITLRTPSLTLGGQQWQDLEATLSEGVSGETQIQAKGKEINGTLKMNQRSAWTAHLNYLYYNPEWAASAGSSPLPAGDAAIDFSHWPALTLTCDECWLRGQKFGRMAANLSHTSDTLTLKNGLIDSGNSRLTVEGEWVNRAGAQRTALKGVLSGKKINDATNWFGINTPLRDSSFRTEYDLHWQSAPWQPSEATLSGVLKTHFGAGQIADVNTGRAGQLLRLVSFDALLRKLRLDFSDTFSQGFYYDSIGGTAWIDKGVMHTDNLLVDGLEADIAMKGKVDLVKRQIDMEAVVAPEISATVGVAAAFAVNPVVGAAVFAASKVLGPLWNKISVLRYHISGPVDKPQIDEVLRKPAEKSAK</sequence>
<feature type="domain" description="YhdP central" evidence="1">
    <location>
        <begin position="1"/>
        <end position="1261"/>
    </location>
</feature>
<name>A0A0A3Z6I0_9GAMM</name>
<dbReference type="EMBL" id="JRUQ01000027">
    <property type="protein sequence ID" value="KGT94455.1"/>
    <property type="molecule type" value="Genomic_DNA"/>
</dbReference>
<dbReference type="eggNOG" id="COG3164">
    <property type="taxonomic scope" value="Bacteria"/>
</dbReference>
<dbReference type="AlphaFoldDB" id="A0A0A3Z6I0"/>
<dbReference type="PANTHER" id="PTHR38690:SF1">
    <property type="entry name" value="PROTEASE"/>
    <property type="match status" value="1"/>
</dbReference>
<comment type="caution">
    <text evidence="2">The sequence shown here is derived from an EMBL/GenBank/DDBJ whole genome shotgun (WGS) entry which is preliminary data.</text>
</comment>
<dbReference type="NCBIfam" id="TIGR02099">
    <property type="entry name" value="YhdP family protein"/>
    <property type="match status" value="1"/>
</dbReference>
<protein>
    <recommendedName>
        <fullName evidence="1">YhdP central domain-containing protein</fullName>
    </recommendedName>
</protein>
<organism evidence="2 3">
    <name type="scientific">Erwinia typographi</name>
    <dbReference type="NCBI Taxonomy" id="371042"/>
    <lineage>
        <taxon>Bacteria</taxon>
        <taxon>Pseudomonadati</taxon>
        <taxon>Pseudomonadota</taxon>
        <taxon>Gammaproteobacteria</taxon>
        <taxon>Enterobacterales</taxon>
        <taxon>Erwiniaceae</taxon>
        <taxon>Erwinia</taxon>
    </lineage>
</organism>
<dbReference type="STRING" id="371042.NG99_07440"/>
<reference evidence="2 3" key="1">
    <citation type="submission" date="2014-10" db="EMBL/GenBank/DDBJ databases">
        <title>Genome sequence of Erwinia typographi M043b.</title>
        <authorList>
            <person name="Chan K.-G."/>
            <person name="Tan W.-S."/>
        </authorList>
    </citation>
    <scope>NUCLEOTIDE SEQUENCE [LARGE SCALE GENOMIC DNA]</scope>
    <source>
        <strain evidence="2 3">M043b</strain>
    </source>
</reference>
<dbReference type="OrthoDB" id="9762238at2"/>
<dbReference type="InterPro" id="IPR011836">
    <property type="entry name" value="YhdP"/>
</dbReference>
<dbReference type="Proteomes" id="UP000030351">
    <property type="component" value="Unassembled WGS sequence"/>
</dbReference>
<dbReference type="NCBIfam" id="NF008148">
    <property type="entry name" value="PRK10899.1"/>
    <property type="match status" value="1"/>
</dbReference>
<dbReference type="InterPro" id="IPR025263">
    <property type="entry name" value="YhdP_central"/>
</dbReference>
<evidence type="ECO:0000313" key="3">
    <source>
        <dbReference type="Proteomes" id="UP000030351"/>
    </source>
</evidence>